<evidence type="ECO:0000313" key="4">
    <source>
        <dbReference type="EMBL" id="MCG2623559.1"/>
    </source>
</evidence>
<dbReference type="NCBIfam" id="TIGR03086">
    <property type="entry name" value="TIGR03086 family metal-binding protein"/>
    <property type="match status" value="1"/>
</dbReference>
<accession>A0ABS9LA44</accession>
<dbReference type="InterPro" id="IPR017517">
    <property type="entry name" value="Maleyloyr_isom"/>
</dbReference>
<dbReference type="InterPro" id="IPR024344">
    <property type="entry name" value="MDMPI_metal-binding"/>
</dbReference>
<proteinExistence type="inferred from homology"/>
<evidence type="ECO:0000313" key="5">
    <source>
        <dbReference type="Proteomes" id="UP001165368"/>
    </source>
</evidence>
<gene>
    <name evidence="4" type="ORF">LVY72_16805</name>
</gene>
<dbReference type="Pfam" id="PF08327">
    <property type="entry name" value="AHSA1"/>
    <property type="match status" value="1"/>
</dbReference>
<protein>
    <submittedName>
        <fullName evidence="4">TIGR03086 family metal-binding protein</fullName>
    </submittedName>
</protein>
<dbReference type="EMBL" id="JAKLTQ010000014">
    <property type="protein sequence ID" value="MCG2623559.1"/>
    <property type="molecule type" value="Genomic_DNA"/>
</dbReference>
<dbReference type="CDD" id="cd07814">
    <property type="entry name" value="SRPBCC_CalC_Aha1-like"/>
    <property type="match status" value="1"/>
</dbReference>
<sequence>MNVEKTVIVPLDPEQTFALITEPERLRRWNIIAGRIAVEVGGESRMTVAPGYHAVGRLLELEPGHRISWTQSWEGRDEVPEESATVTITLEPVEGGTRLTLVHAGLDAEQAAGHAEGWDWYLQRLLAVASGKDPGPDDWGGLLQEADAAALADASLAVLLRVLRDLPQEALARRTPCREFDVAALLDHLAGSLQAAGGELGITTGAGTAGPAEDRMARLAQPVLEAFTRRLREGTLAPEQERFLAGMINNELLVHAWDFAQATGRPLDAPPELAERVLELGELTPQLRAMAGFDDAVPVPPDAPALDRLVAHTGRQPHG</sequence>
<dbReference type="Gene3D" id="3.30.530.20">
    <property type="match status" value="1"/>
</dbReference>
<dbReference type="NCBIfam" id="TIGR03083">
    <property type="entry name" value="maleylpyruvate isomerase family mycothiol-dependent enzyme"/>
    <property type="match status" value="1"/>
</dbReference>
<dbReference type="InterPro" id="IPR013538">
    <property type="entry name" value="ASHA1/2-like_C"/>
</dbReference>
<evidence type="ECO:0000256" key="1">
    <source>
        <dbReference type="ARBA" id="ARBA00006817"/>
    </source>
</evidence>
<dbReference type="RefSeq" id="WP_237822947.1">
    <property type="nucleotide sequence ID" value="NZ_JAKLTQ010000014.1"/>
</dbReference>
<dbReference type="InterPro" id="IPR017520">
    <property type="entry name" value="CHP03086"/>
</dbReference>
<dbReference type="Pfam" id="PF11716">
    <property type="entry name" value="MDMPI_N"/>
    <property type="match status" value="1"/>
</dbReference>
<reference evidence="4" key="1">
    <citation type="submission" date="2022-01" db="EMBL/GenBank/DDBJ databases">
        <authorList>
            <person name="Jo J.-H."/>
            <person name="Im W.-T."/>
        </authorList>
    </citation>
    <scope>NUCLEOTIDE SEQUENCE</scope>
    <source>
        <strain evidence="4">I2-34</strain>
    </source>
</reference>
<feature type="domain" description="Mycothiol-dependent maleylpyruvate isomerase metal-binding" evidence="3">
    <location>
        <begin position="154"/>
        <end position="229"/>
    </location>
</feature>
<comment type="caution">
    <text evidence="4">The sequence shown here is derived from an EMBL/GenBank/DDBJ whole genome shotgun (WGS) entry which is preliminary data.</text>
</comment>
<name>A0ABS9LA44_9MICC</name>
<dbReference type="SUPFAM" id="SSF109854">
    <property type="entry name" value="DinB/YfiT-like putative metalloenzymes"/>
    <property type="match status" value="1"/>
</dbReference>
<dbReference type="Proteomes" id="UP001165368">
    <property type="component" value="Unassembled WGS sequence"/>
</dbReference>
<evidence type="ECO:0000259" key="2">
    <source>
        <dbReference type="Pfam" id="PF08327"/>
    </source>
</evidence>
<comment type="similarity">
    <text evidence="1">Belongs to the AHA1 family.</text>
</comment>
<dbReference type="SUPFAM" id="SSF55961">
    <property type="entry name" value="Bet v1-like"/>
    <property type="match status" value="1"/>
</dbReference>
<keyword evidence="5" id="KW-1185">Reference proteome</keyword>
<evidence type="ECO:0000259" key="3">
    <source>
        <dbReference type="Pfam" id="PF11716"/>
    </source>
</evidence>
<dbReference type="InterPro" id="IPR034660">
    <property type="entry name" value="DinB/YfiT-like"/>
</dbReference>
<feature type="domain" description="Activator of Hsp90 ATPase homologue 1/2-like C-terminal" evidence="2">
    <location>
        <begin position="12"/>
        <end position="127"/>
    </location>
</feature>
<organism evidence="4 5">
    <name type="scientific">Arthrobacter hankyongi</name>
    <dbReference type="NCBI Taxonomy" id="2904801"/>
    <lineage>
        <taxon>Bacteria</taxon>
        <taxon>Bacillati</taxon>
        <taxon>Actinomycetota</taxon>
        <taxon>Actinomycetes</taxon>
        <taxon>Micrococcales</taxon>
        <taxon>Micrococcaceae</taxon>
        <taxon>Arthrobacter</taxon>
    </lineage>
</organism>
<dbReference type="InterPro" id="IPR023393">
    <property type="entry name" value="START-like_dom_sf"/>
</dbReference>